<gene>
    <name evidence="3" type="ORF">LS74_009015</name>
</gene>
<dbReference type="AlphaFoldDB" id="A0A4U8SWS3"/>
<dbReference type="RefSeq" id="WP_034588195.1">
    <property type="nucleotide sequence ID" value="NZ_JRPE02000015.1"/>
</dbReference>
<dbReference type="Proteomes" id="UP000029921">
    <property type="component" value="Unassembled WGS sequence"/>
</dbReference>
<sequence>MKKVAIVLSVCLLGNTLYAGFGDGFAKGWGNSPLGQLNDFASKGDAGANFSNITTPSSDGQGGVYGGSIEFKIDATSAVYEPWLQMQEPKASASCNAITLEGGFVKALGLEDIGEQLGNASGAIVYGLFIALVNSMPSIEHVFSGIKRMLQTIQGFLANACNFGQSVGKWGFEKAHGKTGWGLQSSIDAFDNMLNAGADEFENSVQGTLTNPDSWGANKEKNQQDASVNFGQAFRIYDFTSILAPEYLKEAKMQDGQYGFDTKLKVEGKSNAEILYLFAVNIFGLPDGPSNDFFEFITAGYGQGRNFGQSMIRLLAKGQLDKKEDEAFLTYTKKTSWENKQGKEGQFDGLEKLFGGDSRQTESPTSPKELLDQLLNGGKGQKDVELLSTQVIAAMAKNSKKLYTFLATASFEKKVSIPWKGLKEESKNVVKCFRDASNTSPSVSCNNGSLALVVPSGMEFRNTIVALDAMSKNHTLPQSERNQYKKQADDLANLLANLNAYYAAKYFLDYIVANVTTGTSLVGNKSIGGARAREIRSILEAYVQELDKTMMGLMKTNHEYKNIFKAADKHLQELRNKLDAKEKKTKGGK</sequence>
<organism evidence="3 4">
    <name type="scientific">Helicobacter magdeburgensis</name>
    <dbReference type="NCBI Taxonomy" id="471858"/>
    <lineage>
        <taxon>Bacteria</taxon>
        <taxon>Pseudomonadati</taxon>
        <taxon>Campylobacterota</taxon>
        <taxon>Epsilonproteobacteria</taxon>
        <taxon>Campylobacterales</taxon>
        <taxon>Helicobacteraceae</taxon>
        <taxon>Helicobacter</taxon>
    </lineage>
</organism>
<feature type="signal peptide" evidence="2">
    <location>
        <begin position="1"/>
        <end position="19"/>
    </location>
</feature>
<feature type="coiled-coil region" evidence="1">
    <location>
        <begin position="557"/>
        <end position="584"/>
    </location>
</feature>
<reference evidence="3 4" key="1">
    <citation type="journal article" date="2014" name="Genome Announc.">
        <title>Draft genome sequences of eight enterohepatic helicobacter species isolated from both laboratory and wild rodents.</title>
        <authorList>
            <person name="Sheh A."/>
            <person name="Shen Z."/>
            <person name="Fox J.G."/>
        </authorList>
    </citation>
    <scope>NUCLEOTIDE SEQUENCE [LARGE SCALE GENOMIC DNA]</scope>
    <source>
        <strain evidence="3 4">MIT 96-1001</strain>
    </source>
</reference>
<feature type="chain" id="PRO_5020931835" evidence="2">
    <location>
        <begin position="20"/>
        <end position="589"/>
    </location>
</feature>
<comment type="caution">
    <text evidence="3">The sequence shown here is derived from an EMBL/GenBank/DDBJ whole genome shotgun (WGS) entry which is preliminary data.</text>
</comment>
<keyword evidence="4" id="KW-1185">Reference proteome</keyword>
<accession>A0A4U8SWS3</accession>
<evidence type="ECO:0000313" key="3">
    <source>
        <dbReference type="EMBL" id="TLD91373.1"/>
    </source>
</evidence>
<dbReference type="InterPro" id="IPR010927">
    <property type="entry name" value="T4SS_TraH"/>
</dbReference>
<keyword evidence="1" id="KW-0175">Coiled coil</keyword>
<dbReference type="EMBL" id="JRPE02000015">
    <property type="protein sequence ID" value="TLD91373.1"/>
    <property type="molecule type" value="Genomic_DNA"/>
</dbReference>
<evidence type="ECO:0000256" key="2">
    <source>
        <dbReference type="SAM" id="SignalP"/>
    </source>
</evidence>
<keyword evidence="2" id="KW-0732">Signal</keyword>
<evidence type="ECO:0000313" key="4">
    <source>
        <dbReference type="Proteomes" id="UP000029921"/>
    </source>
</evidence>
<dbReference type="Pfam" id="PF06122">
    <property type="entry name" value="TraH"/>
    <property type="match status" value="1"/>
</dbReference>
<protein>
    <submittedName>
        <fullName evidence="3">Uncharacterized protein</fullName>
    </submittedName>
</protein>
<name>A0A4U8SWS3_9HELI</name>
<evidence type="ECO:0000256" key="1">
    <source>
        <dbReference type="SAM" id="Coils"/>
    </source>
</evidence>
<proteinExistence type="predicted"/>